<feature type="chain" id="PRO_5026176808" evidence="2">
    <location>
        <begin position="20"/>
        <end position="481"/>
    </location>
</feature>
<feature type="region of interest" description="Disordered" evidence="1">
    <location>
        <begin position="160"/>
        <end position="212"/>
    </location>
</feature>
<keyword evidence="2" id="KW-0732">Signal</keyword>
<dbReference type="GO" id="GO:0016740">
    <property type="term" value="F:transferase activity"/>
    <property type="evidence" value="ECO:0007669"/>
    <property type="project" value="UniProtKB-KW"/>
</dbReference>
<dbReference type="Proteomes" id="UP000800041">
    <property type="component" value="Unassembled WGS sequence"/>
</dbReference>
<feature type="compositionally biased region" description="Low complexity" evidence="1">
    <location>
        <begin position="365"/>
        <end position="390"/>
    </location>
</feature>
<feature type="signal peptide" evidence="2">
    <location>
        <begin position="1"/>
        <end position="19"/>
    </location>
</feature>
<evidence type="ECO:0000313" key="4">
    <source>
        <dbReference type="Proteomes" id="UP000800041"/>
    </source>
</evidence>
<proteinExistence type="predicted"/>
<protein>
    <submittedName>
        <fullName evidence="3">Glycosyltransferase family 25 protein</fullName>
    </submittedName>
</protein>
<accession>A0A6G1GKT7</accession>
<sequence length="481" mass="53303">MGQHHRRGLLLFLFAAASTFLWVHLHNHNLRDVIHFVKLSPEDVAPVNSTLGFGGIFAVSKQGSPRRERLMFAANLTDLEIQIPSQPEWSDLDVQILKASEGSKISKGSALAWLGHINALNAFLATNLSTAMIIEDDVDWDINIRTHQIPLVAHAFRSLTASPHPPPRRRLRRGPNNLSSLFRHQSPSSPYSSSYHPDSQSQSENPSPLFTSDANKPFWGPNANWELLYLGHCGDFFHKSYLSPPSPLPHATFPDPSLPAPASLHAQTRHHLANLALPPQHRILHRSRFPLCTFAYGVTRASAARIVREFGREEEGGTHAYDVRILEACRDLGWKCWSVSPELFHHRSEGESEIAATNGNGGESGNSEGVGWDGLIQNQNQNQNQNNRNGNGNGDGDGDQLLGLVRADQNAATTANTNPQDDQTSIKARRKSSMAPNIRCGARSESFYTRDGESLEFLRRQVREGKCLVDWGEEGEGEGWP</sequence>
<evidence type="ECO:0000256" key="2">
    <source>
        <dbReference type="SAM" id="SignalP"/>
    </source>
</evidence>
<dbReference type="EMBL" id="ML977200">
    <property type="protein sequence ID" value="KAF1981369.1"/>
    <property type="molecule type" value="Genomic_DNA"/>
</dbReference>
<reference evidence="3" key="1">
    <citation type="journal article" date="2020" name="Stud. Mycol.">
        <title>101 Dothideomycetes genomes: a test case for predicting lifestyles and emergence of pathogens.</title>
        <authorList>
            <person name="Haridas S."/>
            <person name="Albert R."/>
            <person name="Binder M."/>
            <person name="Bloem J."/>
            <person name="Labutti K."/>
            <person name="Salamov A."/>
            <person name="Andreopoulos B."/>
            <person name="Baker S."/>
            <person name="Barry K."/>
            <person name="Bills G."/>
            <person name="Bluhm B."/>
            <person name="Cannon C."/>
            <person name="Castanera R."/>
            <person name="Culley D."/>
            <person name="Daum C."/>
            <person name="Ezra D."/>
            <person name="Gonzalez J."/>
            <person name="Henrissat B."/>
            <person name="Kuo A."/>
            <person name="Liang C."/>
            <person name="Lipzen A."/>
            <person name="Lutzoni F."/>
            <person name="Magnuson J."/>
            <person name="Mondo S."/>
            <person name="Nolan M."/>
            <person name="Ohm R."/>
            <person name="Pangilinan J."/>
            <person name="Park H.-J."/>
            <person name="Ramirez L."/>
            <person name="Alfaro M."/>
            <person name="Sun H."/>
            <person name="Tritt A."/>
            <person name="Yoshinaga Y."/>
            <person name="Zwiers L.-H."/>
            <person name="Turgeon B."/>
            <person name="Goodwin S."/>
            <person name="Spatafora J."/>
            <person name="Crous P."/>
            <person name="Grigoriev I."/>
        </authorList>
    </citation>
    <scope>NUCLEOTIDE SEQUENCE</scope>
    <source>
        <strain evidence="3">CBS 113979</strain>
    </source>
</reference>
<keyword evidence="4" id="KW-1185">Reference proteome</keyword>
<feature type="compositionally biased region" description="Low complexity" evidence="1">
    <location>
        <begin position="184"/>
        <end position="203"/>
    </location>
</feature>
<gene>
    <name evidence="3" type="ORF">K402DRAFT_425424</name>
</gene>
<evidence type="ECO:0000313" key="3">
    <source>
        <dbReference type="EMBL" id="KAF1981369.1"/>
    </source>
</evidence>
<organism evidence="3 4">
    <name type="scientific">Aulographum hederae CBS 113979</name>
    <dbReference type="NCBI Taxonomy" id="1176131"/>
    <lineage>
        <taxon>Eukaryota</taxon>
        <taxon>Fungi</taxon>
        <taxon>Dikarya</taxon>
        <taxon>Ascomycota</taxon>
        <taxon>Pezizomycotina</taxon>
        <taxon>Dothideomycetes</taxon>
        <taxon>Pleosporomycetidae</taxon>
        <taxon>Aulographales</taxon>
        <taxon>Aulographaceae</taxon>
    </lineage>
</organism>
<feature type="compositionally biased region" description="Low complexity" evidence="1">
    <location>
        <begin position="399"/>
        <end position="418"/>
    </location>
</feature>
<dbReference type="AlphaFoldDB" id="A0A6G1GKT7"/>
<name>A0A6G1GKT7_9PEZI</name>
<evidence type="ECO:0000256" key="1">
    <source>
        <dbReference type="SAM" id="MobiDB-lite"/>
    </source>
</evidence>
<feature type="region of interest" description="Disordered" evidence="1">
    <location>
        <begin position="348"/>
        <end position="436"/>
    </location>
</feature>
<keyword evidence="3" id="KW-0808">Transferase</keyword>
<dbReference type="OrthoDB" id="47375at2759"/>